<proteinExistence type="predicted"/>
<reference evidence="2" key="1">
    <citation type="journal article" date="2014" name="Front. Microbiol.">
        <title>High frequency of phylogenetically diverse reductive dehalogenase-homologous genes in deep subseafloor sedimentary metagenomes.</title>
        <authorList>
            <person name="Kawai M."/>
            <person name="Futagami T."/>
            <person name="Toyoda A."/>
            <person name="Takaki Y."/>
            <person name="Nishi S."/>
            <person name="Hori S."/>
            <person name="Arai W."/>
            <person name="Tsubouchi T."/>
            <person name="Morono Y."/>
            <person name="Uchiyama I."/>
            <person name="Ito T."/>
            <person name="Fujiyama A."/>
            <person name="Inagaki F."/>
            <person name="Takami H."/>
        </authorList>
    </citation>
    <scope>NUCLEOTIDE SEQUENCE</scope>
    <source>
        <strain evidence="2">Expedition CK06-06</strain>
    </source>
</reference>
<evidence type="ECO:0000313" key="2">
    <source>
        <dbReference type="EMBL" id="GAH06177.1"/>
    </source>
</evidence>
<dbReference type="EMBL" id="BART01034586">
    <property type="protein sequence ID" value="GAH06177.1"/>
    <property type="molecule type" value="Genomic_DNA"/>
</dbReference>
<sequence>VPGLKPILPPPAAPPAIPAGISPQAMAGVKPEMIQDIISQIGAGKADQQQPKKKKLSRSSAAFKRWATQPKRKGFKSGRAWEKKYAKGLFEDVQNHYLYGIHKHWTYDAASDQYIHCSEIEDYLIKNKVQENVFKKIRSMTFELIRKIKNIRL</sequence>
<dbReference type="AlphaFoldDB" id="X1CEU9"/>
<name>X1CEU9_9ZZZZ</name>
<comment type="caution">
    <text evidence="2">The sequence shown here is derived from an EMBL/GenBank/DDBJ whole genome shotgun (WGS) entry which is preliminary data.</text>
</comment>
<gene>
    <name evidence="2" type="ORF">S01H4_59069</name>
</gene>
<accession>X1CEU9</accession>
<evidence type="ECO:0000256" key="1">
    <source>
        <dbReference type="SAM" id="MobiDB-lite"/>
    </source>
</evidence>
<organism evidence="2">
    <name type="scientific">marine sediment metagenome</name>
    <dbReference type="NCBI Taxonomy" id="412755"/>
    <lineage>
        <taxon>unclassified sequences</taxon>
        <taxon>metagenomes</taxon>
        <taxon>ecological metagenomes</taxon>
    </lineage>
</organism>
<feature type="non-terminal residue" evidence="2">
    <location>
        <position position="1"/>
    </location>
</feature>
<feature type="region of interest" description="Disordered" evidence="1">
    <location>
        <begin position="42"/>
        <end position="77"/>
    </location>
</feature>
<protein>
    <submittedName>
        <fullName evidence="2">Uncharacterized protein</fullName>
    </submittedName>
</protein>